<comment type="caution">
    <text evidence="3">The sequence shown here is derived from an EMBL/GenBank/DDBJ whole genome shotgun (WGS) entry which is preliminary data.</text>
</comment>
<dbReference type="Pfam" id="PF00652">
    <property type="entry name" value="Ricin_B_lectin"/>
    <property type="match status" value="1"/>
</dbReference>
<feature type="domain" description="Ricin B lectin" evidence="2">
    <location>
        <begin position="180"/>
        <end position="308"/>
    </location>
</feature>
<name>A0A940WPG4_9ACTN</name>
<dbReference type="PROSITE" id="PS50231">
    <property type="entry name" value="RICIN_B_LECTIN"/>
    <property type="match status" value="1"/>
</dbReference>
<dbReference type="Gene3D" id="2.80.10.50">
    <property type="match status" value="1"/>
</dbReference>
<dbReference type="Proteomes" id="UP000674234">
    <property type="component" value="Unassembled WGS sequence"/>
</dbReference>
<evidence type="ECO:0000259" key="2">
    <source>
        <dbReference type="SMART" id="SM00458"/>
    </source>
</evidence>
<evidence type="ECO:0000313" key="3">
    <source>
        <dbReference type="EMBL" id="MBP2706848.1"/>
    </source>
</evidence>
<proteinExistence type="predicted"/>
<dbReference type="EMBL" id="JAFCNB010000014">
    <property type="protein sequence ID" value="MBP2706848.1"/>
    <property type="molecule type" value="Genomic_DNA"/>
</dbReference>
<protein>
    <submittedName>
        <fullName evidence="3">Ricin-type beta-trefoil lectin domain protein</fullName>
    </submittedName>
</protein>
<organism evidence="3 4">
    <name type="scientific">Microbispora oryzae</name>
    <dbReference type="NCBI Taxonomy" id="2806554"/>
    <lineage>
        <taxon>Bacteria</taxon>
        <taxon>Bacillati</taxon>
        <taxon>Actinomycetota</taxon>
        <taxon>Actinomycetes</taxon>
        <taxon>Streptosporangiales</taxon>
        <taxon>Streptosporangiaceae</taxon>
        <taxon>Microbispora</taxon>
    </lineage>
</organism>
<dbReference type="InterPro" id="IPR000772">
    <property type="entry name" value="Ricin_B_lectin"/>
</dbReference>
<dbReference type="AlphaFoldDB" id="A0A940WPG4"/>
<reference evidence="3" key="1">
    <citation type="submission" date="2021-02" db="EMBL/GenBank/DDBJ databases">
        <title>Draft genome sequence of Microbispora sp. RL4-1S isolated from rice leaves in Thailand.</title>
        <authorList>
            <person name="Muangham S."/>
            <person name="Duangmal K."/>
        </authorList>
    </citation>
    <scope>NUCLEOTIDE SEQUENCE</scope>
    <source>
        <strain evidence="3">RL4-1S</strain>
    </source>
</reference>
<gene>
    <name evidence="3" type="ORF">JOL79_23865</name>
</gene>
<dbReference type="InterPro" id="IPR011050">
    <property type="entry name" value="Pectin_lyase_fold/virulence"/>
</dbReference>
<accession>A0A940WPG4</accession>
<keyword evidence="4" id="KW-1185">Reference proteome</keyword>
<dbReference type="SMART" id="SM00458">
    <property type="entry name" value="RICIN"/>
    <property type="match status" value="1"/>
</dbReference>
<dbReference type="SUPFAM" id="SSF50370">
    <property type="entry name" value="Ricin B-like lectins"/>
    <property type="match status" value="1"/>
</dbReference>
<dbReference type="CDD" id="cd23418">
    <property type="entry name" value="beta-trefoil_Ricin_XLN-like"/>
    <property type="match status" value="1"/>
</dbReference>
<dbReference type="PANTHER" id="PTHR36453:SF1">
    <property type="entry name" value="RIGHT HANDED BETA HELIX DOMAIN-CONTAINING PROTEIN"/>
    <property type="match status" value="1"/>
</dbReference>
<feature type="region of interest" description="Disordered" evidence="1">
    <location>
        <begin position="157"/>
        <end position="186"/>
    </location>
</feature>
<dbReference type="NCBIfam" id="NF035930">
    <property type="entry name" value="lectin_2"/>
    <property type="match status" value="1"/>
</dbReference>
<dbReference type="SUPFAM" id="SSF51126">
    <property type="entry name" value="Pectin lyase-like"/>
    <property type="match status" value="1"/>
</dbReference>
<evidence type="ECO:0000256" key="1">
    <source>
        <dbReference type="SAM" id="MobiDB-lite"/>
    </source>
</evidence>
<dbReference type="InterPro" id="IPR035992">
    <property type="entry name" value="Ricin_B-like_lectins"/>
</dbReference>
<evidence type="ECO:0000313" key="4">
    <source>
        <dbReference type="Proteomes" id="UP000674234"/>
    </source>
</evidence>
<dbReference type="PANTHER" id="PTHR36453">
    <property type="entry name" value="SECRETED PROTEIN-RELATED"/>
    <property type="match status" value="1"/>
</dbReference>
<sequence length="308" mass="32450">MSIGYGWGANEPGGNTQYANRGLYNYQPRYTTATTANNNQLVGNYVHDVMQQMTDGGCIYTLSWNPGAVISDNYCLRTNGYFGVYFDEGSKYYTVRNNVLSSTGTWLTANYWGGENMGNFTVTGNWSSNGSTNVTNGDRGNVVSGNVTVSNGQWPSGAQSVMAAAGPQGGSSSPSPPPSGGTNAIKGVGSGRCLDVTGASQTNGAQAQIYDCNGAANQQWTSTSASELRVYGNKCLDVNGGSTANGATVIIWDCNGQNNQKWRFNSDGTLTAVGANKCLDVPNNATANGTKLAIWDCNGGSNQRWTRT</sequence>